<sequence length="159" mass="16950">MPSNTSRRTFLAGLAVGFTATSAGCLGSDPTTARCSGRGDHREDGPLRRIKVVRGDEQLSLGILVDEDAPTDDSIAAVTVRDRDGDLLADVPITDNRNMSDLEPDIDSAFADDGELYAVVLGPPPQHGVVDVAVVDSDDEIVQSVSYEYNCYRPDDGLP</sequence>
<gene>
    <name evidence="1" type="ORF">AArcMg_1912</name>
</gene>
<dbReference type="PROSITE" id="PS51318">
    <property type="entry name" value="TAT"/>
    <property type="match status" value="1"/>
</dbReference>
<organism evidence="1 2">
    <name type="scientific">Natrarchaeobaculum sulfurireducens</name>
    <dbReference type="NCBI Taxonomy" id="2044521"/>
    <lineage>
        <taxon>Archaea</taxon>
        <taxon>Methanobacteriati</taxon>
        <taxon>Methanobacteriota</taxon>
        <taxon>Stenosarchaea group</taxon>
        <taxon>Halobacteria</taxon>
        <taxon>Halobacteriales</taxon>
        <taxon>Natrialbaceae</taxon>
        <taxon>Natrarchaeobaculum</taxon>
    </lineage>
</organism>
<dbReference type="OrthoDB" id="340679at2157"/>
<dbReference type="EMBL" id="CP027033">
    <property type="protein sequence ID" value="AXR81919.1"/>
    <property type="molecule type" value="Genomic_DNA"/>
</dbReference>
<evidence type="ECO:0000313" key="1">
    <source>
        <dbReference type="EMBL" id="AXR81919.1"/>
    </source>
</evidence>
<dbReference type="KEGG" id="nag:AArcMg_1912"/>
<dbReference type="GeneID" id="37642402"/>
<dbReference type="PROSITE" id="PS51257">
    <property type="entry name" value="PROKAR_LIPOPROTEIN"/>
    <property type="match status" value="1"/>
</dbReference>
<protein>
    <submittedName>
        <fullName evidence="1">Uncharacterized protein</fullName>
    </submittedName>
</protein>
<reference evidence="2" key="1">
    <citation type="submission" date="2018-02" db="EMBL/GenBank/DDBJ databases">
        <title>Phenotypic and genomic properties of facultatively anaerobic sulfur-reducing natronoarchaea from hypersaline soda lakes.</title>
        <authorList>
            <person name="Sorokin D.Y."/>
            <person name="Kublanov I.V."/>
            <person name="Roman P."/>
            <person name="Sinninghe Damste J.S."/>
            <person name="Golyshin P.N."/>
            <person name="Rojo D."/>
            <person name="Ciordia S."/>
            <person name="Mena M.D.C."/>
            <person name="Ferrer M."/>
            <person name="Messina E."/>
            <person name="Smedile F."/>
            <person name="La Spada G."/>
            <person name="La Cono V."/>
            <person name="Yakimov M.M."/>
        </authorList>
    </citation>
    <scope>NUCLEOTIDE SEQUENCE [LARGE SCALE GENOMIC DNA]</scope>
    <source>
        <strain evidence="2">AArc-Mg</strain>
    </source>
</reference>
<accession>A0A346PQX4</accession>
<dbReference type="RefSeq" id="WP_117368610.1">
    <property type="nucleotide sequence ID" value="NZ_CP027033.1"/>
</dbReference>
<evidence type="ECO:0000313" key="2">
    <source>
        <dbReference type="Proteomes" id="UP000258613"/>
    </source>
</evidence>
<dbReference type="InterPro" id="IPR006311">
    <property type="entry name" value="TAT_signal"/>
</dbReference>
<keyword evidence="2" id="KW-1185">Reference proteome</keyword>
<dbReference type="AlphaFoldDB" id="A0A346PQX4"/>
<proteinExistence type="predicted"/>
<dbReference type="Proteomes" id="UP000258613">
    <property type="component" value="Chromosome"/>
</dbReference>
<name>A0A346PQX4_9EURY</name>